<reference evidence="5" key="1">
    <citation type="journal article" date="2019" name="Int. J. Syst. Evol. Microbiol.">
        <title>The Global Catalogue of Microorganisms (GCM) 10K type strain sequencing project: providing services to taxonomists for standard genome sequencing and annotation.</title>
        <authorList>
            <consortium name="The Broad Institute Genomics Platform"/>
            <consortium name="The Broad Institute Genome Sequencing Center for Infectious Disease"/>
            <person name="Wu L."/>
            <person name="Ma J."/>
        </authorList>
    </citation>
    <scope>NUCLEOTIDE SEQUENCE [LARGE SCALE GENOMIC DNA]</scope>
    <source>
        <strain evidence="5">KACC 11588</strain>
    </source>
</reference>
<sequence length="132" mass="13624">MAGSPPTRPLGPACLILVVEDEVFIALDLAATLEEAGYRVLGPAGTVAAALRLLGQERPDAAVLDVNLRGEMVTPVARLLRKMAVPFALASAYGRKEMPEDEALAGAVHLGKPTGPAKLLAALSDLLSGEAD</sequence>
<organism evidence="4 5">
    <name type="scientific">Rubellimicrobium aerolatum</name>
    <dbReference type="NCBI Taxonomy" id="490979"/>
    <lineage>
        <taxon>Bacteria</taxon>
        <taxon>Pseudomonadati</taxon>
        <taxon>Pseudomonadota</taxon>
        <taxon>Alphaproteobacteria</taxon>
        <taxon>Rhodobacterales</taxon>
        <taxon>Roseobacteraceae</taxon>
        <taxon>Rubellimicrobium</taxon>
    </lineage>
</organism>
<protein>
    <submittedName>
        <fullName evidence="4">Response regulator</fullName>
    </submittedName>
</protein>
<dbReference type="PANTHER" id="PTHR44591:SF3">
    <property type="entry name" value="RESPONSE REGULATORY DOMAIN-CONTAINING PROTEIN"/>
    <property type="match status" value="1"/>
</dbReference>
<evidence type="ECO:0000313" key="4">
    <source>
        <dbReference type="EMBL" id="MFC5568352.1"/>
    </source>
</evidence>
<evidence type="ECO:0000259" key="3">
    <source>
        <dbReference type="PROSITE" id="PS50110"/>
    </source>
</evidence>
<dbReference type="PANTHER" id="PTHR44591">
    <property type="entry name" value="STRESS RESPONSE REGULATOR PROTEIN 1"/>
    <property type="match status" value="1"/>
</dbReference>
<evidence type="ECO:0000256" key="1">
    <source>
        <dbReference type="ARBA" id="ARBA00022553"/>
    </source>
</evidence>
<feature type="modified residue" description="4-aspartylphosphate" evidence="2">
    <location>
        <position position="65"/>
    </location>
</feature>
<dbReference type="SUPFAM" id="SSF52172">
    <property type="entry name" value="CheY-like"/>
    <property type="match status" value="1"/>
</dbReference>
<dbReference type="SMART" id="SM00448">
    <property type="entry name" value="REC"/>
    <property type="match status" value="1"/>
</dbReference>
<dbReference type="Gene3D" id="3.40.50.2300">
    <property type="match status" value="1"/>
</dbReference>
<proteinExistence type="predicted"/>
<keyword evidence="1 2" id="KW-0597">Phosphoprotein</keyword>
<dbReference type="PROSITE" id="PS50110">
    <property type="entry name" value="RESPONSE_REGULATORY"/>
    <property type="match status" value="1"/>
</dbReference>
<keyword evidence="5" id="KW-1185">Reference proteome</keyword>
<dbReference type="InterPro" id="IPR050595">
    <property type="entry name" value="Bact_response_regulator"/>
</dbReference>
<dbReference type="Pfam" id="PF00072">
    <property type="entry name" value="Response_reg"/>
    <property type="match status" value="1"/>
</dbReference>
<gene>
    <name evidence="4" type="ORF">ACFPOC_18290</name>
</gene>
<dbReference type="InterPro" id="IPR011006">
    <property type="entry name" value="CheY-like_superfamily"/>
</dbReference>
<accession>A0ABW0SH51</accession>
<dbReference type="RefSeq" id="WP_209843498.1">
    <property type="nucleotide sequence ID" value="NZ_JAGGJP010000035.1"/>
</dbReference>
<comment type="caution">
    <text evidence="4">The sequence shown here is derived from an EMBL/GenBank/DDBJ whole genome shotgun (WGS) entry which is preliminary data.</text>
</comment>
<dbReference type="InterPro" id="IPR001789">
    <property type="entry name" value="Sig_transdc_resp-reg_receiver"/>
</dbReference>
<feature type="domain" description="Response regulatory" evidence="3">
    <location>
        <begin position="15"/>
        <end position="127"/>
    </location>
</feature>
<evidence type="ECO:0000313" key="5">
    <source>
        <dbReference type="Proteomes" id="UP001596056"/>
    </source>
</evidence>
<evidence type="ECO:0000256" key="2">
    <source>
        <dbReference type="PROSITE-ProRule" id="PRU00169"/>
    </source>
</evidence>
<dbReference type="EMBL" id="JBHSNA010000038">
    <property type="protein sequence ID" value="MFC5568352.1"/>
    <property type="molecule type" value="Genomic_DNA"/>
</dbReference>
<dbReference type="Proteomes" id="UP001596056">
    <property type="component" value="Unassembled WGS sequence"/>
</dbReference>
<name>A0ABW0SH51_9RHOB</name>